<evidence type="ECO:0000313" key="1">
    <source>
        <dbReference type="EMBL" id="AGO88278.1"/>
    </source>
</evidence>
<sequence length="131" mass="13690">MSEFLTISRLVTGVDDLDAALAETYRALMRGTAAAARELAALQSLAAVAVTAEEPEVALKAALAGDCAAAAAARRLAYLWYAGRLPPEGKDEAPFPTEAAYFGGLLWRVVGAHPPGLSGGYTGHWRYAPDA</sequence>
<reference evidence="1" key="1">
    <citation type="journal article" date="2014" name="PLoS ONE">
        <title>Genome Information of Methylobacterium oryzae, a Plant-Probiotic Methylotroph in the Phyllosphere.</title>
        <authorList>
            <person name="Kwak M.J."/>
            <person name="Jeong H."/>
            <person name="Madhaiyan M."/>
            <person name="Lee Y."/>
            <person name="Sa T.M."/>
            <person name="Oh T.K."/>
            <person name="Kim J.F."/>
        </authorList>
    </citation>
    <scope>NUCLEOTIDE SEQUENCE</scope>
    <source>
        <strain evidence="1">CBMB20</strain>
        <plasmid evidence="1">pMOC1</plasmid>
    </source>
</reference>
<organism evidence="1">
    <name type="scientific">Methylobacterium oryzae CBMB20</name>
    <dbReference type="NCBI Taxonomy" id="693986"/>
    <lineage>
        <taxon>Bacteria</taxon>
        <taxon>Pseudomonadati</taxon>
        <taxon>Pseudomonadota</taxon>
        <taxon>Alphaproteobacteria</taxon>
        <taxon>Hyphomicrobiales</taxon>
        <taxon>Methylobacteriaceae</taxon>
        <taxon>Methylobacterium</taxon>
    </lineage>
</organism>
<dbReference type="EMBL" id="JX627580">
    <property type="protein sequence ID" value="AGO88278.1"/>
    <property type="molecule type" value="Genomic_DNA"/>
</dbReference>
<geneLocation type="plasmid" evidence="1">
    <name>pMOC1</name>
</geneLocation>
<protein>
    <submittedName>
        <fullName evidence="1">SNase domain containing protein</fullName>
    </submittedName>
</protein>
<dbReference type="InterPro" id="IPR024651">
    <property type="entry name" value="FAD-SLDH_ssu"/>
</dbReference>
<accession>A0A088B2B7</accession>
<name>A0A088B2B7_9HYPH</name>
<dbReference type="Pfam" id="PF12318">
    <property type="entry name" value="FAD-SLDH"/>
    <property type="match status" value="1"/>
</dbReference>
<dbReference type="RefSeq" id="WP_075382148.1">
    <property type="nucleotide sequence ID" value="NZ_JX627580.1"/>
</dbReference>
<keyword evidence="1" id="KW-0614">Plasmid</keyword>
<proteinExistence type="predicted"/>
<gene>
    <name evidence="1" type="ORF">MOC_1p0040</name>
</gene>
<dbReference type="AlphaFoldDB" id="A0A088B2B7"/>